<organism evidence="1 2">
    <name type="scientific">Halanaerobium kushneri</name>
    <dbReference type="NCBI Taxonomy" id="56779"/>
    <lineage>
        <taxon>Bacteria</taxon>
        <taxon>Bacillati</taxon>
        <taxon>Bacillota</taxon>
        <taxon>Clostridia</taxon>
        <taxon>Halanaerobiales</taxon>
        <taxon>Halanaerobiaceae</taxon>
        <taxon>Halanaerobium</taxon>
    </lineage>
</organism>
<proteinExistence type="predicted"/>
<evidence type="ECO:0000313" key="2">
    <source>
        <dbReference type="Proteomes" id="UP000185669"/>
    </source>
</evidence>
<protein>
    <submittedName>
        <fullName evidence="1">Uncharacterized protein</fullName>
    </submittedName>
</protein>
<reference evidence="2" key="1">
    <citation type="submission" date="2017-01" db="EMBL/GenBank/DDBJ databases">
        <authorList>
            <person name="Varghese N."/>
            <person name="Submissions S."/>
        </authorList>
    </citation>
    <scope>NUCLEOTIDE SEQUENCE [LARGE SCALE GENOMIC DNA]</scope>
    <source>
        <strain evidence="2">ATCC 700103</strain>
    </source>
</reference>
<evidence type="ECO:0000313" key="1">
    <source>
        <dbReference type="EMBL" id="SIQ55881.1"/>
    </source>
</evidence>
<dbReference type="EMBL" id="FTNC01000005">
    <property type="protein sequence ID" value="SIQ55881.1"/>
    <property type="molecule type" value="Genomic_DNA"/>
</dbReference>
<dbReference type="Proteomes" id="UP000185669">
    <property type="component" value="Unassembled WGS sequence"/>
</dbReference>
<gene>
    <name evidence="1" type="ORF">SAMN05421834_105145</name>
</gene>
<accession>A0A1N6TRB1</accession>
<dbReference type="AlphaFoldDB" id="A0A1N6TRB1"/>
<keyword evidence="2" id="KW-1185">Reference proteome</keyword>
<name>A0A1N6TRB1_9FIRM</name>
<sequence length="29" mass="3288">MRDLLIVLTMMGIVLAPQLIELYLTAKNN</sequence>